<dbReference type="EMBL" id="CP095407">
    <property type="protein sequence ID" value="USU94039.1"/>
    <property type="molecule type" value="Genomic_DNA"/>
</dbReference>
<dbReference type="Gene3D" id="3.40.50.1000">
    <property type="entry name" value="HAD superfamily/HAD-like"/>
    <property type="match status" value="1"/>
</dbReference>
<dbReference type="NCBIfam" id="TIGR01484">
    <property type="entry name" value="HAD-SF-IIB"/>
    <property type="match status" value="1"/>
</dbReference>
<dbReference type="SFLD" id="SFLDS00003">
    <property type="entry name" value="Haloacid_Dehalogenase"/>
    <property type="match status" value="1"/>
</dbReference>
<dbReference type="Proteomes" id="UP001055514">
    <property type="component" value="Chromosome"/>
</dbReference>
<dbReference type="GO" id="GO:0016791">
    <property type="term" value="F:phosphatase activity"/>
    <property type="evidence" value="ECO:0007669"/>
    <property type="project" value="UniProtKB-ARBA"/>
</dbReference>
<dbReference type="GO" id="GO:0000287">
    <property type="term" value="F:magnesium ion binding"/>
    <property type="evidence" value="ECO:0007669"/>
    <property type="project" value="TreeGrafter"/>
</dbReference>
<dbReference type="InterPro" id="IPR000150">
    <property type="entry name" value="Cof"/>
</dbReference>
<sequence length="273" mass="30503">MTVKILAVDMDGTFLNSKKQYNKARFLKQYEQLKQNNIHFVVASGNQLAKLVTYFPEINHEIAFIAENGAHVVDAGQEIAFAHLSQQQYVEILKAIDPAYTSTMVICGKRSAYVHSSMNAEDYAKVARYFEKLTVVDDFYALDDLVCKITFTAQENESFAIFEHFQKQSFVADKVLVPVSSGFGFIDLILPDQHKAHGLKLLLQKWQVESDQVVAIGDNNNDIQMIKAVGYGFAVENAVEALKAVAPYTTVSNEQEGALDVIDLVLQHQSPFA</sequence>
<dbReference type="SUPFAM" id="SSF56784">
    <property type="entry name" value="HAD-like"/>
    <property type="match status" value="1"/>
</dbReference>
<dbReference type="GO" id="GO:0005829">
    <property type="term" value="C:cytosol"/>
    <property type="evidence" value="ECO:0007669"/>
    <property type="project" value="TreeGrafter"/>
</dbReference>
<dbReference type="RefSeq" id="WP_032056961.1">
    <property type="nucleotide sequence ID" value="NZ_BBTX01000039.1"/>
</dbReference>
<reference evidence="1" key="1">
    <citation type="submission" date="2022-04" db="EMBL/GenBank/DDBJ databases">
        <title>Emergence of ST220 Acinetobacter pittii strain in bloodstream infection, which co-producing chromosomal NDM-1 and OXA-820 carbapenemases.</title>
        <authorList>
            <person name="Tian C."/>
            <person name="Xing M."/>
            <person name="Fu L."/>
            <person name="Xia D."/>
        </authorList>
    </citation>
    <scope>NUCLEOTIDE SEQUENCE</scope>
    <source>
        <strain evidence="1">TCM</strain>
    </source>
</reference>
<dbReference type="InterPro" id="IPR006379">
    <property type="entry name" value="HAD-SF_hydro_IIB"/>
</dbReference>
<dbReference type="NCBIfam" id="TIGR00099">
    <property type="entry name" value="Cof-subfamily"/>
    <property type="match status" value="1"/>
</dbReference>
<dbReference type="InterPro" id="IPR023214">
    <property type="entry name" value="HAD_sf"/>
</dbReference>
<protein>
    <submittedName>
        <fullName evidence="1">Cof-type HAD-IIB family hydrolase</fullName>
    </submittedName>
</protein>
<dbReference type="InterPro" id="IPR036412">
    <property type="entry name" value="HAD-like_sf"/>
</dbReference>
<dbReference type="Gene3D" id="3.30.1240.10">
    <property type="match status" value="1"/>
</dbReference>
<dbReference type="SFLD" id="SFLDG01140">
    <property type="entry name" value="C2.B:_Phosphomannomutase_and_P"/>
    <property type="match status" value="1"/>
</dbReference>
<dbReference type="PANTHER" id="PTHR10000">
    <property type="entry name" value="PHOSPHOSERINE PHOSPHATASE"/>
    <property type="match status" value="1"/>
</dbReference>
<dbReference type="AlphaFoldDB" id="A0AAE9M7X0"/>
<evidence type="ECO:0000313" key="2">
    <source>
        <dbReference type="Proteomes" id="UP001055514"/>
    </source>
</evidence>
<dbReference type="CDD" id="cd07518">
    <property type="entry name" value="HAD_YbiV-Like"/>
    <property type="match status" value="1"/>
</dbReference>
<dbReference type="PANTHER" id="PTHR10000:SF53">
    <property type="entry name" value="5-AMINO-6-(5-PHOSPHO-D-RIBITYLAMINO)URACIL PHOSPHATASE YBJI-RELATED"/>
    <property type="match status" value="1"/>
</dbReference>
<organism evidence="1 2">
    <name type="scientific">Acinetobacter pittii</name>
    <name type="common">Acinetobacter genomosp. 3</name>
    <dbReference type="NCBI Taxonomy" id="48296"/>
    <lineage>
        <taxon>Bacteria</taxon>
        <taxon>Pseudomonadati</taxon>
        <taxon>Pseudomonadota</taxon>
        <taxon>Gammaproteobacteria</taxon>
        <taxon>Moraxellales</taxon>
        <taxon>Moraxellaceae</taxon>
        <taxon>Acinetobacter</taxon>
        <taxon>Acinetobacter calcoaceticus/baumannii complex</taxon>
    </lineage>
</organism>
<accession>A0AAE9M7X0</accession>
<keyword evidence="1" id="KW-0378">Hydrolase</keyword>
<gene>
    <name evidence="1" type="primary">supH</name>
    <name evidence="1" type="ORF">MWH18_17120</name>
</gene>
<dbReference type="Pfam" id="PF08282">
    <property type="entry name" value="Hydrolase_3"/>
    <property type="match status" value="1"/>
</dbReference>
<name>A0AAE9M7X0_ACIPI</name>
<proteinExistence type="predicted"/>
<evidence type="ECO:0000313" key="1">
    <source>
        <dbReference type="EMBL" id="USU94039.1"/>
    </source>
</evidence>